<gene>
    <name evidence="3" type="ORF">CROQUDRAFT_713145</name>
</gene>
<feature type="compositionally biased region" description="Polar residues" evidence="1">
    <location>
        <begin position="219"/>
        <end position="256"/>
    </location>
</feature>
<reference evidence="3" key="1">
    <citation type="submission" date="2013-11" db="EMBL/GenBank/DDBJ databases">
        <title>Genome sequence of the fusiform rust pathogen reveals effectors for host alternation and coevolution with pine.</title>
        <authorList>
            <consortium name="DOE Joint Genome Institute"/>
            <person name="Smith K."/>
            <person name="Pendleton A."/>
            <person name="Kubisiak T."/>
            <person name="Anderson C."/>
            <person name="Salamov A."/>
            <person name="Aerts A."/>
            <person name="Riley R."/>
            <person name="Clum A."/>
            <person name="Lindquist E."/>
            <person name="Ence D."/>
            <person name="Campbell M."/>
            <person name="Kronenberg Z."/>
            <person name="Feau N."/>
            <person name="Dhillon B."/>
            <person name="Hamelin R."/>
            <person name="Burleigh J."/>
            <person name="Smith J."/>
            <person name="Yandell M."/>
            <person name="Nelson C."/>
            <person name="Grigoriev I."/>
            <person name="Davis J."/>
        </authorList>
    </citation>
    <scope>NUCLEOTIDE SEQUENCE</scope>
    <source>
        <strain evidence="3">G11</strain>
    </source>
</reference>
<dbReference type="EMBL" id="MU167216">
    <property type="protein sequence ID" value="KAG0150933.1"/>
    <property type="molecule type" value="Genomic_DNA"/>
</dbReference>
<dbReference type="OrthoDB" id="3362246at2759"/>
<sequence length="291" mass="29418">MLLTRLRFSSAGLLGLASCVKGQDDQRPTITTPMNVVQCTPVKLTVGGGIPPYYVSIIPGGEPAAAPLETFPILHDAGELQWVVSQPPGKKLTFQVRDSKGSINYSQATTVTCSKCSPSFFNQPGGDCSKVSPFGVISPDPTGGSTPTPAPNNSTAPMAPPVSAFPATPASSSTPLPTPPSTSGNSGNTIISPLNATGVSATQAPSNTTGTLGQPKPANRTSAPASPTNRTSATASPTNRTSAPASTTPRNQTDALNSAKKASANSVRLSSFDGASVCGSVLGLITLLTVL</sequence>
<feature type="compositionally biased region" description="Polar residues" evidence="1">
    <location>
        <begin position="184"/>
        <end position="212"/>
    </location>
</feature>
<dbReference type="Proteomes" id="UP000886653">
    <property type="component" value="Unassembled WGS sequence"/>
</dbReference>
<feature type="compositionally biased region" description="Low complexity" evidence="1">
    <location>
        <begin position="138"/>
        <end position="175"/>
    </location>
</feature>
<comment type="caution">
    <text evidence="3">The sequence shown here is derived from an EMBL/GenBank/DDBJ whole genome shotgun (WGS) entry which is preliminary data.</text>
</comment>
<name>A0A9P6NV90_9BASI</name>
<feature type="signal peptide" evidence="2">
    <location>
        <begin position="1"/>
        <end position="22"/>
    </location>
</feature>
<dbReference type="PANTHER" id="PTHR37487">
    <property type="entry name" value="CHROMOSOME 1, WHOLE GENOME SHOTGUN SEQUENCE"/>
    <property type="match status" value="1"/>
</dbReference>
<feature type="chain" id="PRO_5040170665" evidence="2">
    <location>
        <begin position="23"/>
        <end position="291"/>
    </location>
</feature>
<organism evidence="3 4">
    <name type="scientific">Cronartium quercuum f. sp. fusiforme G11</name>
    <dbReference type="NCBI Taxonomy" id="708437"/>
    <lineage>
        <taxon>Eukaryota</taxon>
        <taxon>Fungi</taxon>
        <taxon>Dikarya</taxon>
        <taxon>Basidiomycota</taxon>
        <taxon>Pucciniomycotina</taxon>
        <taxon>Pucciniomycetes</taxon>
        <taxon>Pucciniales</taxon>
        <taxon>Coleosporiaceae</taxon>
        <taxon>Cronartium</taxon>
    </lineage>
</organism>
<evidence type="ECO:0000313" key="3">
    <source>
        <dbReference type="EMBL" id="KAG0150933.1"/>
    </source>
</evidence>
<evidence type="ECO:0000313" key="4">
    <source>
        <dbReference type="Proteomes" id="UP000886653"/>
    </source>
</evidence>
<accession>A0A9P6NV90</accession>
<dbReference type="PANTHER" id="PTHR37487:SF2">
    <property type="entry name" value="EXPRESSED PROTEIN"/>
    <property type="match status" value="1"/>
</dbReference>
<proteinExistence type="predicted"/>
<keyword evidence="2" id="KW-0732">Signal</keyword>
<evidence type="ECO:0000256" key="1">
    <source>
        <dbReference type="SAM" id="MobiDB-lite"/>
    </source>
</evidence>
<dbReference type="AlphaFoldDB" id="A0A9P6NV90"/>
<dbReference type="PROSITE" id="PS51257">
    <property type="entry name" value="PROKAR_LIPOPROTEIN"/>
    <property type="match status" value="1"/>
</dbReference>
<protein>
    <submittedName>
        <fullName evidence="3">Uncharacterized protein</fullName>
    </submittedName>
</protein>
<evidence type="ECO:0000256" key="2">
    <source>
        <dbReference type="SAM" id="SignalP"/>
    </source>
</evidence>
<keyword evidence="4" id="KW-1185">Reference proteome</keyword>
<feature type="region of interest" description="Disordered" evidence="1">
    <location>
        <begin position="132"/>
        <end position="259"/>
    </location>
</feature>